<protein>
    <recommendedName>
        <fullName evidence="6">Large ribosomal subunit protein uL23m</fullName>
    </recommendedName>
    <alternativeName>
        <fullName evidence="7">39S ribosomal protein L23, mitochondrial</fullName>
    </alternativeName>
</protein>
<keyword evidence="4" id="KW-0496">Mitochondrion</keyword>
<evidence type="ECO:0000256" key="5">
    <source>
        <dbReference type="ARBA" id="ARBA00023274"/>
    </source>
</evidence>
<organism evidence="8 9">
    <name type="scientific">Sus scrofa</name>
    <name type="common">Pig</name>
    <dbReference type="NCBI Taxonomy" id="9823"/>
    <lineage>
        <taxon>Eukaryota</taxon>
        <taxon>Metazoa</taxon>
        <taxon>Chordata</taxon>
        <taxon>Craniata</taxon>
        <taxon>Vertebrata</taxon>
        <taxon>Euteleostomi</taxon>
        <taxon>Mammalia</taxon>
        <taxon>Eutheria</taxon>
        <taxon>Laurasiatheria</taxon>
        <taxon>Artiodactyla</taxon>
        <taxon>Suina</taxon>
        <taxon>Suidae</taxon>
        <taxon>Sus</taxon>
    </lineage>
</organism>
<evidence type="ECO:0000256" key="1">
    <source>
        <dbReference type="ARBA" id="ARBA00004173"/>
    </source>
</evidence>
<comment type="subcellular location">
    <subcellularLocation>
        <location evidence="1">Mitochondrion</location>
    </subcellularLocation>
</comment>
<keyword evidence="3" id="KW-0689">Ribosomal protein</keyword>
<dbReference type="SUPFAM" id="SSF54189">
    <property type="entry name" value="Ribosomal proteins S24e, L23 and L15e"/>
    <property type="match status" value="1"/>
</dbReference>
<comment type="similarity">
    <text evidence="2">Belongs to the universal ribosomal protein uL23 family.</text>
</comment>
<dbReference type="InterPro" id="IPR012678">
    <property type="entry name" value="Ribosomal_uL23/eL15/eS24_sf"/>
</dbReference>
<proteinExistence type="inferred from homology"/>
<evidence type="ECO:0000256" key="4">
    <source>
        <dbReference type="ARBA" id="ARBA00023128"/>
    </source>
</evidence>
<dbReference type="GO" id="GO:0044391">
    <property type="term" value="C:ribosomal subunit"/>
    <property type="evidence" value="ECO:0007669"/>
    <property type="project" value="UniProtKB-ARBA"/>
</dbReference>
<dbReference type="GO" id="GO:0003735">
    <property type="term" value="F:structural constituent of ribosome"/>
    <property type="evidence" value="ECO:0007669"/>
    <property type="project" value="InterPro"/>
</dbReference>
<evidence type="ECO:0000313" key="9">
    <source>
        <dbReference type="Proteomes" id="UP000314985"/>
    </source>
</evidence>
<reference evidence="9" key="1">
    <citation type="submission" date="2017-08" db="EMBL/GenBank/DDBJ databases">
        <title>USMARCv1.0.</title>
        <authorList>
            <person name="Hannum G.I."/>
            <person name="Koren S."/>
            <person name="Schroeder S.G."/>
            <person name="Chin S.C."/>
            <person name="Nonneman D.J."/>
            <person name="Becker S.A."/>
            <person name="Rosen B.D."/>
            <person name="Bickhart D.M."/>
            <person name="Putnam N.H."/>
            <person name="Green R.E."/>
            <person name="Tuggle C.K."/>
            <person name="Liu H."/>
            <person name="Rohrer G.A."/>
            <person name="Warr A."/>
            <person name="Hall R."/>
            <person name="Kim K."/>
            <person name="Hume D.A."/>
            <person name="Talbot R."/>
            <person name="Chow W."/>
            <person name="Howe K."/>
            <person name="Schwartz A.S."/>
            <person name="Watson M."/>
            <person name="Archibald A.L."/>
            <person name="Phillippy A.M."/>
            <person name="Smith T.P.L."/>
        </authorList>
    </citation>
    <scope>NUCLEOTIDE SEQUENCE [LARGE SCALE GENOMIC DNA]</scope>
</reference>
<dbReference type="AlphaFoldDB" id="A0A4X1UAH9"/>
<accession>A0A4X1UAH9</accession>
<sequence>MARNVLYPLYQLGNPQLRVFRTNFFIQLVRPGTAQPEDTVQFRIPMEMTRVDLRNYLERIYNVPVAAVRTRVQYGSNRRRDHRNIRIKKPDYKVAYVQLVSLRLTSAMTLVLIPMKPRRSQGSERSLAVGGVVGTFSGWPCQERAAVLGGAGGSDRNQSWRAWPRCSGVLAGRSPLDRSMAHRASFSFRGFCLAGALGKGARNPEL</sequence>
<evidence type="ECO:0000313" key="8">
    <source>
        <dbReference type="Ensembl" id="ENSSSCP00070025214.1"/>
    </source>
</evidence>
<dbReference type="Proteomes" id="UP000314985">
    <property type="component" value="Unassembled WGS sequence"/>
</dbReference>
<keyword evidence="5" id="KW-0687">Ribonucleoprotein</keyword>
<evidence type="ECO:0000256" key="3">
    <source>
        <dbReference type="ARBA" id="ARBA00022980"/>
    </source>
</evidence>
<dbReference type="GO" id="GO:0006412">
    <property type="term" value="P:translation"/>
    <property type="evidence" value="ECO:0007669"/>
    <property type="project" value="InterPro"/>
</dbReference>
<dbReference type="PANTHER" id="PTHR12059">
    <property type="entry name" value="RIBOSOMAL PROTEIN L23-RELATED"/>
    <property type="match status" value="1"/>
</dbReference>
<dbReference type="Pfam" id="PF00276">
    <property type="entry name" value="Ribosomal_L23"/>
    <property type="match status" value="1"/>
</dbReference>
<dbReference type="Ensembl" id="ENSSSCT00070030225.1">
    <property type="protein sequence ID" value="ENSSSCP00070025214.1"/>
    <property type="gene ID" value="ENSSSCG00070015377.1"/>
</dbReference>
<reference evidence="8" key="2">
    <citation type="submission" date="2025-08" db="UniProtKB">
        <authorList>
            <consortium name="Ensembl"/>
        </authorList>
    </citation>
    <scope>IDENTIFICATION</scope>
</reference>
<evidence type="ECO:0000256" key="2">
    <source>
        <dbReference type="ARBA" id="ARBA00006700"/>
    </source>
</evidence>
<dbReference type="InterPro" id="IPR013025">
    <property type="entry name" value="Ribosomal_uL23-like"/>
</dbReference>
<dbReference type="Gene3D" id="3.30.70.330">
    <property type="match status" value="1"/>
</dbReference>
<dbReference type="PANTHER" id="PTHR12059:SF5">
    <property type="entry name" value="LARGE RIBOSOMAL SUBUNIT PROTEIN UL23M"/>
    <property type="match status" value="1"/>
</dbReference>
<evidence type="ECO:0000256" key="6">
    <source>
        <dbReference type="ARBA" id="ARBA00039977"/>
    </source>
</evidence>
<dbReference type="FunFam" id="3.30.70.330:FF:000284">
    <property type="entry name" value="39S ribosomal protein L23, mitochondrial"/>
    <property type="match status" value="1"/>
</dbReference>
<dbReference type="InterPro" id="IPR012677">
    <property type="entry name" value="Nucleotide-bd_a/b_plait_sf"/>
</dbReference>
<dbReference type="GO" id="GO:0005739">
    <property type="term" value="C:mitochondrion"/>
    <property type="evidence" value="ECO:0007669"/>
    <property type="project" value="UniProtKB-SubCell"/>
</dbReference>
<evidence type="ECO:0000256" key="7">
    <source>
        <dbReference type="ARBA" id="ARBA00041375"/>
    </source>
</evidence>
<name>A0A4X1UAH9_PIG</name>